<organism evidence="1 2">
    <name type="scientific">Haematococcus lacustris</name>
    <name type="common">Green alga</name>
    <name type="synonym">Haematococcus pluvialis</name>
    <dbReference type="NCBI Taxonomy" id="44745"/>
    <lineage>
        <taxon>Eukaryota</taxon>
        <taxon>Viridiplantae</taxon>
        <taxon>Chlorophyta</taxon>
        <taxon>core chlorophytes</taxon>
        <taxon>Chlorophyceae</taxon>
        <taxon>CS clade</taxon>
        <taxon>Chlamydomonadales</taxon>
        <taxon>Haematococcaceae</taxon>
        <taxon>Haematococcus</taxon>
    </lineage>
</organism>
<comment type="caution">
    <text evidence="1">The sequence shown here is derived from an EMBL/GenBank/DDBJ whole genome shotgun (WGS) entry which is preliminary data.</text>
</comment>
<gene>
    <name evidence="1" type="ORF">HaLaN_08971</name>
</gene>
<reference evidence="1 2" key="1">
    <citation type="submission" date="2020-02" db="EMBL/GenBank/DDBJ databases">
        <title>Draft genome sequence of Haematococcus lacustris strain NIES-144.</title>
        <authorList>
            <person name="Morimoto D."/>
            <person name="Nakagawa S."/>
            <person name="Yoshida T."/>
            <person name="Sawayama S."/>
        </authorList>
    </citation>
    <scope>NUCLEOTIDE SEQUENCE [LARGE SCALE GENOMIC DNA]</scope>
    <source>
        <strain evidence="1 2">NIES-144</strain>
    </source>
</reference>
<accession>A0A699Z2C1</accession>
<proteinExistence type="predicted"/>
<evidence type="ECO:0000313" key="1">
    <source>
        <dbReference type="EMBL" id="GFH13144.1"/>
    </source>
</evidence>
<name>A0A699Z2C1_HAELA</name>
<keyword evidence="2" id="KW-1185">Reference proteome</keyword>
<dbReference type="EMBL" id="BLLF01000580">
    <property type="protein sequence ID" value="GFH13144.1"/>
    <property type="molecule type" value="Genomic_DNA"/>
</dbReference>
<protein>
    <submittedName>
        <fullName evidence="1">Uncharacterized protein</fullName>
    </submittedName>
</protein>
<dbReference type="AlphaFoldDB" id="A0A699Z2C1"/>
<dbReference type="Proteomes" id="UP000485058">
    <property type="component" value="Unassembled WGS sequence"/>
</dbReference>
<evidence type="ECO:0000313" key="2">
    <source>
        <dbReference type="Proteomes" id="UP000485058"/>
    </source>
</evidence>
<sequence>MCAPHNAEAVAYIRACVSSQHRDPGLRKRVGVVNHVLVPDACCMQTVRITDNTAPAHNSRRIMLLRKGSATPCTPYIMVLGRTACRVLGLDCCCVCMCGGTSGRNLTSGASGVP</sequence>